<dbReference type="GO" id="GO:0046872">
    <property type="term" value="F:metal ion binding"/>
    <property type="evidence" value="ECO:0007669"/>
    <property type="project" value="UniProtKB-KW"/>
</dbReference>
<dbReference type="KEGG" id="vg:80399501"/>
<dbReference type="GO" id="GO:0000166">
    <property type="term" value="F:nucleotide binding"/>
    <property type="evidence" value="ECO:0007669"/>
    <property type="project" value="UniProtKB-KW"/>
</dbReference>
<keyword evidence="9" id="KW-0460">Magnesium</keyword>
<organism evidence="11 12">
    <name type="scientific">ssRNA phage SRR7976299_5</name>
    <dbReference type="NCBI Taxonomy" id="2786645"/>
    <lineage>
        <taxon>Viruses</taxon>
        <taxon>Riboviria</taxon>
        <taxon>Orthornavirae</taxon>
        <taxon>Lenarviricota</taxon>
        <taxon>Leviviricetes</taxon>
        <taxon>Timlovirales</taxon>
        <taxon>Blumeviridae</taxon>
        <taxon>Wahdswovirus</taxon>
        <taxon>Wahdswovirus lutenecus</taxon>
    </lineage>
</organism>
<name>A0A8S5L4M0_9VIRU</name>
<comment type="catalytic activity">
    <reaction evidence="8">
        <text>RNA(n) + a ribonucleoside 5'-triphosphate = RNA(n+1) + diphosphate</text>
        <dbReference type="Rhea" id="RHEA:21248"/>
        <dbReference type="Rhea" id="RHEA-COMP:14527"/>
        <dbReference type="Rhea" id="RHEA-COMP:17342"/>
        <dbReference type="ChEBI" id="CHEBI:33019"/>
        <dbReference type="ChEBI" id="CHEBI:61557"/>
        <dbReference type="ChEBI" id="CHEBI:140395"/>
        <dbReference type="EC" id="2.7.7.48"/>
    </reaction>
</comment>
<comment type="cofactor">
    <cofactor evidence="9">
        <name>Mg(2+)</name>
        <dbReference type="ChEBI" id="CHEBI:18420"/>
    </cofactor>
    <text evidence="9">Binds 2 Mg(2+) per subunit.</text>
</comment>
<evidence type="ECO:0000256" key="3">
    <source>
        <dbReference type="ARBA" id="ARBA00022679"/>
    </source>
</evidence>
<feature type="binding site" evidence="9">
    <location>
        <position position="360"/>
    </location>
    <ligand>
        <name>Mg(2+)</name>
        <dbReference type="ChEBI" id="CHEBI:18420"/>
        <label>2</label>
    </ligand>
</feature>
<dbReference type="RefSeq" id="YP_010770245.1">
    <property type="nucleotide sequence ID" value="NC_074207.1"/>
</dbReference>
<reference evidence="11" key="1">
    <citation type="submission" date="2020-09" db="EMBL/GenBank/DDBJ databases">
        <title>Leviviricetes taxonomy.</title>
        <authorList>
            <person name="Stockdale S.R."/>
            <person name="Callanan J."/>
            <person name="Adriaenssens E.M."/>
            <person name="Kuhn J.H."/>
            <person name="Rumnieks J."/>
            <person name="Shkoporov A."/>
            <person name="Draper L.A."/>
            <person name="Ross P."/>
            <person name="Hill C."/>
        </authorList>
    </citation>
    <scope>NUCLEOTIDE SEQUENCE</scope>
</reference>
<feature type="binding site" evidence="9">
    <location>
        <position position="449"/>
    </location>
    <ligand>
        <name>Mg(2+)</name>
        <dbReference type="ChEBI" id="CHEBI:18420"/>
        <label>2</label>
    </ligand>
</feature>
<dbReference type="Proteomes" id="UP000680985">
    <property type="component" value="Segment"/>
</dbReference>
<dbReference type="SUPFAM" id="SSF56672">
    <property type="entry name" value="DNA/RNA polymerases"/>
    <property type="match status" value="1"/>
</dbReference>
<protein>
    <recommendedName>
        <fullName evidence="1">RNA-directed RNA polymerase</fullName>
        <ecNumber evidence="1">2.7.7.48</ecNumber>
    </recommendedName>
    <alternativeName>
        <fullName evidence="7">RNA replicase beta chain</fullName>
    </alternativeName>
</protein>
<dbReference type="GO" id="GO:0003968">
    <property type="term" value="F:RNA-directed RNA polymerase activity"/>
    <property type="evidence" value="ECO:0007669"/>
    <property type="project" value="UniProtKB-KW"/>
</dbReference>
<keyword evidence="2 11" id="KW-0696">RNA-directed RNA polymerase</keyword>
<evidence type="ECO:0000259" key="10">
    <source>
        <dbReference type="PROSITE" id="PS50522"/>
    </source>
</evidence>
<gene>
    <name evidence="11" type="primary">SRR7976299_5_3</name>
</gene>
<evidence type="ECO:0000313" key="11">
    <source>
        <dbReference type="EMBL" id="DAD52640.1"/>
    </source>
</evidence>
<evidence type="ECO:0000256" key="2">
    <source>
        <dbReference type="ARBA" id="ARBA00022484"/>
    </source>
</evidence>
<keyword evidence="9" id="KW-0479">Metal-binding</keyword>
<evidence type="ECO:0000256" key="4">
    <source>
        <dbReference type="ARBA" id="ARBA00022695"/>
    </source>
</evidence>
<evidence type="ECO:0000256" key="9">
    <source>
        <dbReference type="PIRSR" id="PIRSR605093-1"/>
    </source>
</evidence>
<keyword evidence="12" id="KW-1185">Reference proteome</keyword>
<feature type="binding site" evidence="9">
    <location>
        <position position="450"/>
    </location>
    <ligand>
        <name>Mg(2+)</name>
        <dbReference type="ChEBI" id="CHEBI:18420"/>
        <label>2</label>
    </ligand>
</feature>
<evidence type="ECO:0000313" key="12">
    <source>
        <dbReference type="Proteomes" id="UP000680985"/>
    </source>
</evidence>
<proteinExistence type="predicted"/>
<evidence type="ECO:0000256" key="6">
    <source>
        <dbReference type="ARBA" id="ARBA00022953"/>
    </source>
</evidence>
<feature type="domain" description="RdRp catalytic" evidence="10">
    <location>
        <begin position="345"/>
        <end position="481"/>
    </location>
</feature>
<evidence type="ECO:0000256" key="5">
    <source>
        <dbReference type="ARBA" id="ARBA00022741"/>
    </source>
</evidence>
<accession>A0A8S5L4M0</accession>
<dbReference type="PROSITE" id="PS50522">
    <property type="entry name" value="RDRP_PHAGE"/>
    <property type="match status" value="1"/>
</dbReference>
<dbReference type="GeneID" id="80399501"/>
<evidence type="ECO:0000256" key="8">
    <source>
        <dbReference type="ARBA" id="ARBA00048744"/>
    </source>
</evidence>
<dbReference type="GO" id="GO:0039694">
    <property type="term" value="P:viral RNA genome replication"/>
    <property type="evidence" value="ECO:0007669"/>
    <property type="project" value="InterPro"/>
</dbReference>
<keyword evidence="4" id="KW-0548">Nucleotidyltransferase</keyword>
<dbReference type="EMBL" id="BK014163">
    <property type="protein sequence ID" value="DAD52640.1"/>
    <property type="molecule type" value="Genomic_RNA"/>
</dbReference>
<dbReference type="InterPro" id="IPR043502">
    <property type="entry name" value="DNA/RNA_pol_sf"/>
</dbReference>
<keyword evidence="6" id="KW-0693">Viral RNA replication</keyword>
<sequence>MARTITMNIDRADELFSSAYWNRDKRAIHYAFGLGPMPEIPKNYSKVALSVLLDRWYYLEIIAEYHVLIFDVFTNCGRTNEGRTIAGDFIKQIANHTFDPSLFCRGIALMKDYTLRVLHGDLDLRLKPLTSIISKEDIWFIRPWFTLLKQIIVKQDHGTEEVCALRQLSEYLGRAKFTSTFNQLRESAEEKYIESEKRFSKFEYSEDLVRELRSEISEILPKDIWDTEIANFVPSNSGGAPAGATRMEGGNMWYKYSHMSVDSRLFRGMPGEPRTLFPLPHRLTKLDRTCELCAVPKTANSIRWISKEPPSLSYFQHGVQRTMVRVLKSTVRKHLDFSDSARSGALAVEGSLFGAFATIDLSEASDSITWKLVSKIFPQYVRTLLWATRSDKVLLPSGGIIRMSKFAPMGSATCFPVESVVFLACVKVALKRYNLEHSIRKTKCLVYGDDLVVEAFLVPDLLMVLEECHFKINSDKSFADQQLNNFREACGEESYNGKSIKPVRVSRNRYSAVQENPGAMISSLIDRCNSTIGILQELHGLFLQRCKQTLYDGKPLMHWIAWGDAGLRTISSPFNKNRIWSINLWRYIIRTLVITPIDENMRPSNELAITWGLSQSEIDTIEYFDGLKKMHVDDQEVDPWLAEKLNAYRLRIGSNVTPILSFETTWGLC</sequence>
<keyword evidence="3" id="KW-0808">Transferase</keyword>
<dbReference type="Pfam" id="PF03431">
    <property type="entry name" value="RNA_replicase_B"/>
    <property type="match status" value="1"/>
</dbReference>
<evidence type="ECO:0000256" key="1">
    <source>
        <dbReference type="ARBA" id="ARBA00012494"/>
    </source>
</evidence>
<dbReference type="EC" id="2.7.7.48" evidence="1"/>
<dbReference type="InterPro" id="IPR007096">
    <property type="entry name" value="RNA-dir_Rpol_cat_phage"/>
</dbReference>
<dbReference type="InterPro" id="IPR005093">
    <property type="entry name" value="RNArep_beta"/>
</dbReference>
<keyword evidence="5" id="KW-0547">Nucleotide-binding</keyword>
<evidence type="ECO:0000256" key="7">
    <source>
        <dbReference type="ARBA" id="ARBA00030248"/>
    </source>
</evidence>